<accession>A0AAD5XRZ6</accession>
<dbReference type="GO" id="GO:0005834">
    <property type="term" value="C:heterotrimeric G-protein complex"/>
    <property type="evidence" value="ECO:0007669"/>
    <property type="project" value="TreeGrafter"/>
</dbReference>
<keyword evidence="4" id="KW-0807">Transducer</keyword>
<keyword evidence="8" id="KW-1185">Reference proteome</keyword>
<keyword evidence="1 5" id="KW-0479">Metal-binding</keyword>
<dbReference type="SUPFAM" id="SSF47895">
    <property type="entry name" value="Transducin (alpha subunit), insertion domain"/>
    <property type="match status" value="1"/>
</dbReference>
<dbReference type="GO" id="GO:0005525">
    <property type="term" value="F:GTP binding"/>
    <property type="evidence" value="ECO:0007669"/>
    <property type="project" value="UniProtKB-KW"/>
</dbReference>
<dbReference type="GO" id="GO:0046872">
    <property type="term" value="F:metal ion binding"/>
    <property type="evidence" value="ECO:0007669"/>
    <property type="project" value="UniProtKB-KW"/>
</dbReference>
<evidence type="ECO:0000256" key="4">
    <source>
        <dbReference type="ARBA" id="ARBA00023224"/>
    </source>
</evidence>
<dbReference type="GO" id="GO:0007188">
    <property type="term" value="P:adenylate cyclase-modulating G protein-coupled receptor signaling pathway"/>
    <property type="evidence" value="ECO:0007669"/>
    <property type="project" value="TreeGrafter"/>
</dbReference>
<dbReference type="GO" id="GO:0005737">
    <property type="term" value="C:cytoplasm"/>
    <property type="evidence" value="ECO:0007669"/>
    <property type="project" value="TreeGrafter"/>
</dbReference>
<keyword evidence="5" id="KW-0460">Magnesium</keyword>
<keyword evidence="3" id="KW-0342">GTP-binding</keyword>
<proteinExistence type="predicted"/>
<dbReference type="PANTHER" id="PTHR10218">
    <property type="entry name" value="GTP-BINDING PROTEIN ALPHA SUBUNIT"/>
    <property type="match status" value="1"/>
</dbReference>
<dbReference type="Proteomes" id="UP001211065">
    <property type="component" value="Unassembled WGS sequence"/>
</dbReference>
<evidence type="ECO:0000256" key="3">
    <source>
        <dbReference type="ARBA" id="ARBA00023134"/>
    </source>
</evidence>
<evidence type="ECO:0000313" key="8">
    <source>
        <dbReference type="Proteomes" id="UP001211065"/>
    </source>
</evidence>
<feature type="binding site" evidence="5">
    <location>
        <position position="125"/>
    </location>
    <ligand>
        <name>Mg(2+)</name>
        <dbReference type="ChEBI" id="CHEBI:18420"/>
    </ligand>
</feature>
<dbReference type="AlphaFoldDB" id="A0AAD5XRZ6"/>
<dbReference type="InterPro" id="IPR027417">
    <property type="entry name" value="P-loop_NTPase"/>
</dbReference>
<evidence type="ECO:0000313" key="7">
    <source>
        <dbReference type="EMBL" id="KAJ3200808.1"/>
    </source>
</evidence>
<dbReference type="GO" id="GO:0001664">
    <property type="term" value="F:G protein-coupled receptor binding"/>
    <property type="evidence" value="ECO:0007669"/>
    <property type="project" value="TreeGrafter"/>
</dbReference>
<gene>
    <name evidence="7" type="primary">GNAI3</name>
    <name evidence="7" type="ORF">HK099_002509</name>
</gene>
<dbReference type="GO" id="GO:0003924">
    <property type="term" value="F:GTPase activity"/>
    <property type="evidence" value="ECO:0007669"/>
    <property type="project" value="InterPro"/>
</dbReference>
<organism evidence="7 8">
    <name type="scientific">Clydaea vesicula</name>
    <dbReference type="NCBI Taxonomy" id="447962"/>
    <lineage>
        <taxon>Eukaryota</taxon>
        <taxon>Fungi</taxon>
        <taxon>Fungi incertae sedis</taxon>
        <taxon>Chytridiomycota</taxon>
        <taxon>Chytridiomycota incertae sedis</taxon>
        <taxon>Chytridiomycetes</taxon>
        <taxon>Lobulomycetales</taxon>
        <taxon>Lobulomycetaceae</taxon>
        <taxon>Clydaea</taxon>
    </lineage>
</organism>
<dbReference type="GO" id="GO:0031683">
    <property type="term" value="F:G-protein beta/gamma-subunit complex binding"/>
    <property type="evidence" value="ECO:0007669"/>
    <property type="project" value="InterPro"/>
</dbReference>
<comment type="caution">
    <text evidence="7">The sequence shown here is derived from an EMBL/GenBank/DDBJ whole genome shotgun (WGS) entry which is preliminary data.</text>
</comment>
<sequence length="234" mass="26425">MEENKINLDENSSKLSIQMKEIEVKNSDTKSEISKAISSSSRGSVNSGISSSSKSTRLSVNFGELLDTEEVGVNFVRDLLLSPRKAITRNRMIDKQLKLDERQFKEEAQKTARILVLGSGDSGKSTFIRQMRLLNEDSFNQTEIDNFHNTIIDNLISSLKNLILGTEKLGINTTTEDYINDVQHLLDYEWLSTDYLVSPITAATIKRIWSDKNLKLCFSRKSELKGILIQDTAD</sequence>
<reference evidence="7" key="1">
    <citation type="submission" date="2020-05" db="EMBL/GenBank/DDBJ databases">
        <title>Phylogenomic resolution of chytrid fungi.</title>
        <authorList>
            <person name="Stajich J.E."/>
            <person name="Amses K."/>
            <person name="Simmons R."/>
            <person name="Seto K."/>
            <person name="Myers J."/>
            <person name="Bonds A."/>
            <person name="Quandt C.A."/>
            <person name="Barry K."/>
            <person name="Liu P."/>
            <person name="Grigoriev I."/>
            <person name="Longcore J.E."/>
            <person name="James T.Y."/>
        </authorList>
    </citation>
    <scope>NUCLEOTIDE SEQUENCE</scope>
    <source>
        <strain evidence="7">JEL0476</strain>
    </source>
</reference>
<dbReference type="EMBL" id="JADGJW010001832">
    <property type="protein sequence ID" value="KAJ3200808.1"/>
    <property type="molecule type" value="Genomic_DNA"/>
</dbReference>
<feature type="compositionally biased region" description="Low complexity" evidence="6">
    <location>
        <begin position="34"/>
        <end position="55"/>
    </location>
</feature>
<evidence type="ECO:0000256" key="1">
    <source>
        <dbReference type="ARBA" id="ARBA00022723"/>
    </source>
</evidence>
<dbReference type="Pfam" id="PF00503">
    <property type="entry name" value="G-alpha"/>
    <property type="match status" value="1"/>
</dbReference>
<name>A0AAD5XRZ6_9FUNG</name>
<dbReference type="PROSITE" id="PS51882">
    <property type="entry name" value="G_ALPHA"/>
    <property type="match status" value="1"/>
</dbReference>
<protein>
    <submittedName>
        <fullName evidence="7">Guanine nucleotide-binding protein G(K) subunit alpha</fullName>
    </submittedName>
</protein>
<dbReference type="InterPro" id="IPR011025">
    <property type="entry name" value="GproteinA_insert"/>
</dbReference>
<evidence type="ECO:0000256" key="5">
    <source>
        <dbReference type="PIRSR" id="PIRSR601019-2"/>
    </source>
</evidence>
<dbReference type="SMART" id="SM00275">
    <property type="entry name" value="G_alpha"/>
    <property type="match status" value="1"/>
</dbReference>
<evidence type="ECO:0000256" key="6">
    <source>
        <dbReference type="SAM" id="MobiDB-lite"/>
    </source>
</evidence>
<dbReference type="InterPro" id="IPR001019">
    <property type="entry name" value="Gprotein_alpha_su"/>
</dbReference>
<dbReference type="PANTHER" id="PTHR10218:SF302">
    <property type="entry name" value="GUANINE NUCLEOTIDE-BINDING PROTEIN ALPHA-5 SUBUNIT"/>
    <property type="match status" value="1"/>
</dbReference>
<keyword evidence="2" id="KW-0547">Nucleotide-binding</keyword>
<dbReference type="Gene3D" id="1.10.400.10">
    <property type="entry name" value="GI Alpha 1, domain 2-like"/>
    <property type="match status" value="1"/>
</dbReference>
<feature type="region of interest" description="Disordered" evidence="6">
    <location>
        <begin position="27"/>
        <end position="55"/>
    </location>
</feature>
<evidence type="ECO:0000256" key="2">
    <source>
        <dbReference type="ARBA" id="ARBA00022741"/>
    </source>
</evidence>
<dbReference type="SUPFAM" id="SSF52540">
    <property type="entry name" value="P-loop containing nucleoside triphosphate hydrolases"/>
    <property type="match status" value="1"/>
</dbReference>